<keyword evidence="2" id="KW-0732">Signal</keyword>
<dbReference type="Pfam" id="PF00657">
    <property type="entry name" value="Lipase_GDSL"/>
    <property type="match status" value="1"/>
</dbReference>
<dbReference type="PANTHER" id="PTHR21325">
    <property type="entry name" value="PHOSPHOLIPASE B, PLB1"/>
    <property type="match status" value="1"/>
</dbReference>
<keyword evidence="1" id="KW-0472">Membrane</keyword>
<dbReference type="PANTHER" id="PTHR21325:SF23">
    <property type="entry name" value="LIPASE_GDSL DOMAIN-CONTAINING PROTEIN"/>
    <property type="match status" value="1"/>
</dbReference>
<feature type="transmembrane region" description="Helical" evidence="1">
    <location>
        <begin position="415"/>
        <end position="438"/>
    </location>
</feature>
<dbReference type="InterPro" id="IPR001087">
    <property type="entry name" value="GDSL"/>
</dbReference>
<dbReference type="AlphaFoldDB" id="A0A8S1H6H1"/>
<dbReference type="EMBL" id="CAJGYM010000009">
    <property type="protein sequence ID" value="CAD6188950.1"/>
    <property type="molecule type" value="Genomic_DNA"/>
</dbReference>
<reference evidence="3" key="1">
    <citation type="submission" date="2020-10" db="EMBL/GenBank/DDBJ databases">
        <authorList>
            <person name="Kikuchi T."/>
        </authorList>
    </citation>
    <scope>NUCLEOTIDE SEQUENCE</scope>
    <source>
        <strain evidence="3">NKZ352</strain>
    </source>
</reference>
<evidence type="ECO:0000313" key="3">
    <source>
        <dbReference type="EMBL" id="CAD6188950.1"/>
    </source>
</evidence>
<dbReference type="InterPro" id="IPR035547">
    <property type="entry name" value="Phospholipase_B"/>
</dbReference>
<organism evidence="3 4">
    <name type="scientific">Caenorhabditis auriculariae</name>
    <dbReference type="NCBI Taxonomy" id="2777116"/>
    <lineage>
        <taxon>Eukaryota</taxon>
        <taxon>Metazoa</taxon>
        <taxon>Ecdysozoa</taxon>
        <taxon>Nematoda</taxon>
        <taxon>Chromadorea</taxon>
        <taxon>Rhabditida</taxon>
        <taxon>Rhabditina</taxon>
        <taxon>Rhabditomorpha</taxon>
        <taxon>Rhabditoidea</taxon>
        <taxon>Rhabditidae</taxon>
        <taxon>Peloderinae</taxon>
        <taxon>Caenorhabditis</taxon>
    </lineage>
</organism>
<keyword evidence="1" id="KW-0812">Transmembrane</keyword>
<evidence type="ECO:0000256" key="1">
    <source>
        <dbReference type="SAM" id="Phobius"/>
    </source>
</evidence>
<dbReference type="GO" id="GO:0006644">
    <property type="term" value="P:phospholipid metabolic process"/>
    <property type="evidence" value="ECO:0007669"/>
    <property type="project" value="TreeGrafter"/>
</dbReference>
<evidence type="ECO:0008006" key="5">
    <source>
        <dbReference type="Google" id="ProtNLM"/>
    </source>
</evidence>
<feature type="chain" id="PRO_5035763198" description="Lipase_GDSL domain-containing protein" evidence="2">
    <location>
        <begin position="21"/>
        <end position="469"/>
    </location>
</feature>
<dbReference type="InterPro" id="IPR038885">
    <property type="entry name" value="PLB1"/>
</dbReference>
<accession>A0A8S1H6H1</accession>
<dbReference type="OrthoDB" id="10265800at2759"/>
<dbReference type="Proteomes" id="UP000835052">
    <property type="component" value="Unassembled WGS sequence"/>
</dbReference>
<name>A0A8S1H6H1_9PELO</name>
<feature type="signal peptide" evidence="2">
    <location>
        <begin position="1"/>
        <end position="20"/>
    </location>
</feature>
<keyword evidence="4" id="KW-1185">Reference proteome</keyword>
<gene>
    <name evidence="3" type="ORF">CAUJ_LOCUS4869</name>
</gene>
<comment type="caution">
    <text evidence="3">The sequence shown here is derived from an EMBL/GenBank/DDBJ whole genome shotgun (WGS) entry which is preliminary data.</text>
</comment>
<proteinExistence type="predicted"/>
<dbReference type="CDD" id="cd01824">
    <property type="entry name" value="Phospholipase_B_like"/>
    <property type="match status" value="1"/>
</dbReference>
<dbReference type="SUPFAM" id="SSF52266">
    <property type="entry name" value="SGNH hydrolase"/>
    <property type="match status" value="1"/>
</dbReference>
<evidence type="ECO:0000256" key="2">
    <source>
        <dbReference type="SAM" id="SignalP"/>
    </source>
</evidence>
<sequence>MKCCGFLLLLTACFILQIKSDDPFKVTDSFPPIPFGEKGAAFIDEDDDGKPDEIDHRHAVNNEIIGAFSNKQTFACPRAKPQLHTGDNMANISPEDISIVAAMGDSLASGRGLWFPTNVEFRGAAFPIGGDATFDGLVTIPNILRQFNDKIDGVSHGMGTRDRIPDYQYNVAEAGSETDDLPAQAKELVRRMRTHVRQFYERWTLVTIAAGTEEFCARCEPPNHPSLRRTMGTLRKGIPKALVILLGPLHVSWSYKQNINLLRSRCPCLGNLTRTDYKDLVYRWKTTFLKVEQEFNSLNYTTFGVLTIPALTIHSREPETLFIENGPLLNRKGHTYAAKSLWNFLMAGPNYNLSRTIISQDSYYCPSVGCPYFRTVQNFEHCQVITEDYWQAVYRPTLPPNGTVVPHNEQVRRHLLGVIGLVTALALISVLIFGTVFYRHGMKATKGRFDYVDDVPEDEDSQTMTTQII</sequence>
<dbReference type="GO" id="GO:0004620">
    <property type="term" value="F:phospholipase activity"/>
    <property type="evidence" value="ECO:0007669"/>
    <property type="project" value="InterPro"/>
</dbReference>
<keyword evidence="1" id="KW-1133">Transmembrane helix</keyword>
<protein>
    <recommendedName>
        <fullName evidence="5">Lipase_GDSL domain-containing protein</fullName>
    </recommendedName>
</protein>
<evidence type="ECO:0000313" key="4">
    <source>
        <dbReference type="Proteomes" id="UP000835052"/>
    </source>
</evidence>